<gene>
    <name evidence="1" type="ORF">MAR_006837</name>
</gene>
<keyword evidence="2" id="KW-1185">Reference proteome</keyword>
<dbReference type="EMBL" id="CP111012">
    <property type="protein sequence ID" value="WAQ94366.1"/>
    <property type="molecule type" value="Genomic_DNA"/>
</dbReference>
<proteinExistence type="predicted"/>
<protein>
    <submittedName>
        <fullName evidence="1">Uncharacterized protein</fullName>
    </submittedName>
</protein>
<evidence type="ECO:0000313" key="1">
    <source>
        <dbReference type="EMBL" id="WAQ94366.1"/>
    </source>
</evidence>
<organism evidence="1 2">
    <name type="scientific">Mya arenaria</name>
    <name type="common">Soft-shell clam</name>
    <dbReference type="NCBI Taxonomy" id="6604"/>
    <lineage>
        <taxon>Eukaryota</taxon>
        <taxon>Metazoa</taxon>
        <taxon>Spiralia</taxon>
        <taxon>Lophotrochozoa</taxon>
        <taxon>Mollusca</taxon>
        <taxon>Bivalvia</taxon>
        <taxon>Autobranchia</taxon>
        <taxon>Heteroconchia</taxon>
        <taxon>Euheterodonta</taxon>
        <taxon>Imparidentia</taxon>
        <taxon>Neoheterodontei</taxon>
        <taxon>Myida</taxon>
        <taxon>Myoidea</taxon>
        <taxon>Myidae</taxon>
        <taxon>Mya</taxon>
    </lineage>
</organism>
<accession>A0ABY7D9N4</accession>
<dbReference type="Proteomes" id="UP001164746">
    <property type="component" value="Chromosome 1"/>
</dbReference>
<sequence length="68" mass="7827">MYDGRSLSSPAINRIGTRNIGMDTWTYSQNHDENFAPLTLNVIFMQPVANHQKPMHLPANWKRCPVPF</sequence>
<reference evidence="1" key="1">
    <citation type="submission" date="2022-11" db="EMBL/GenBank/DDBJ databases">
        <title>Centuries of genome instability and evolution in soft-shell clam transmissible cancer (bioRxiv).</title>
        <authorList>
            <person name="Hart S.F.M."/>
            <person name="Yonemitsu M.A."/>
            <person name="Giersch R.M."/>
            <person name="Beal B.F."/>
            <person name="Arriagada G."/>
            <person name="Davis B.W."/>
            <person name="Ostrander E.A."/>
            <person name="Goff S.P."/>
            <person name="Metzger M.J."/>
        </authorList>
    </citation>
    <scope>NUCLEOTIDE SEQUENCE</scope>
    <source>
        <strain evidence="1">MELC-2E11</strain>
        <tissue evidence="1">Siphon/mantle</tissue>
    </source>
</reference>
<name>A0ABY7D9N4_MYAAR</name>
<evidence type="ECO:0000313" key="2">
    <source>
        <dbReference type="Proteomes" id="UP001164746"/>
    </source>
</evidence>